<proteinExistence type="predicted"/>
<evidence type="ECO:0000313" key="2">
    <source>
        <dbReference type="Proteomes" id="UP000001916"/>
    </source>
</evidence>
<evidence type="ECO:0000313" key="1">
    <source>
        <dbReference type="EMBL" id="ADH62901.1"/>
    </source>
</evidence>
<dbReference type="HOGENOM" id="CLU_3201842_0_0_0"/>
<keyword evidence="2" id="KW-1185">Reference proteome</keyword>
<protein>
    <submittedName>
        <fullName evidence="1">Uncharacterized protein</fullName>
    </submittedName>
</protein>
<reference evidence="1 2" key="1">
    <citation type="journal article" date="2010" name="Stand. Genomic Sci.">
        <title>Complete genome sequence of Meiothermus silvanus type strain (VI-R2).</title>
        <authorList>
            <person name="Sikorski J."/>
            <person name="Tindall B.J."/>
            <person name="Lowry S."/>
            <person name="Lucas S."/>
            <person name="Nolan M."/>
            <person name="Copeland A."/>
            <person name="Glavina Del Rio T."/>
            <person name="Tice H."/>
            <person name="Cheng J.F."/>
            <person name="Han C."/>
            <person name="Pitluck S."/>
            <person name="Liolios K."/>
            <person name="Ivanova N."/>
            <person name="Mavromatis K."/>
            <person name="Mikhailova N."/>
            <person name="Pati A."/>
            <person name="Goodwin L."/>
            <person name="Chen A."/>
            <person name="Palaniappan K."/>
            <person name="Land M."/>
            <person name="Hauser L."/>
            <person name="Chang Y.J."/>
            <person name="Jeffries C.D."/>
            <person name="Rohde M."/>
            <person name="Goker M."/>
            <person name="Woyke T."/>
            <person name="Bristow J."/>
            <person name="Eisen J.A."/>
            <person name="Markowitz V."/>
            <person name="Hugenholtz P."/>
            <person name="Kyrpides N.C."/>
            <person name="Klenk H.P."/>
            <person name="Lapidus A."/>
        </authorList>
    </citation>
    <scope>NUCLEOTIDE SEQUENCE [LARGE SCALE GENOMIC DNA]</scope>
    <source>
        <strain evidence="2">ATCC 700542 / DSM 9946 / VI-R2</strain>
    </source>
</reference>
<name>D7BCL6_ALLS1</name>
<dbReference type="STRING" id="526227.Mesil_0993"/>
<dbReference type="AlphaFoldDB" id="D7BCL6"/>
<organism evidence="1 2">
    <name type="scientific">Allomeiothermus silvanus (strain ATCC 700542 / DSM 9946 / NBRC 106475 / NCIMB 13440 / VI-R2)</name>
    <name type="common">Thermus silvanus</name>
    <dbReference type="NCBI Taxonomy" id="526227"/>
    <lineage>
        <taxon>Bacteria</taxon>
        <taxon>Thermotogati</taxon>
        <taxon>Deinococcota</taxon>
        <taxon>Deinococci</taxon>
        <taxon>Thermales</taxon>
        <taxon>Thermaceae</taxon>
        <taxon>Allomeiothermus</taxon>
    </lineage>
</organism>
<dbReference type="Proteomes" id="UP000001916">
    <property type="component" value="Chromosome"/>
</dbReference>
<dbReference type="KEGG" id="msv:Mesil_0993"/>
<dbReference type="EMBL" id="CP002042">
    <property type="protein sequence ID" value="ADH62901.1"/>
    <property type="molecule type" value="Genomic_DNA"/>
</dbReference>
<gene>
    <name evidence="1" type="ordered locus">Mesil_0993</name>
</gene>
<accession>D7BCL6</accession>
<sequence>MFVLTGEEEGGQYPDGEDDAGGGLALGVVLVSEGFEQIVYNAIGH</sequence>